<organism evidence="1 2">
    <name type="scientific">Acidithiobacillus ferrooxidans</name>
    <name type="common">Thiobacillus ferrooxidans</name>
    <dbReference type="NCBI Taxonomy" id="920"/>
    <lineage>
        <taxon>Bacteria</taxon>
        <taxon>Pseudomonadati</taxon>
        <taxon>Pseudomonadota</taxon>
        <taxon>Acidithiobacillia</taxon>
        <taxon>Acidithiobacillales</taxon>
        <taxon>Acidithiobacillaceae</taxon>
        <taxon>Acidithiobacillus</taxon>
    </lineage>
</organism>
<evidence type="ECO:0000313" key="1">
    <source>
        <dbReference type="EMBL" id="OAP92627.1"/>
    </source>
</evidence>
<keyword evidence="2" id="KW-1185">Reference proteome</keyword>
<accession>A0A179BLL4</accession>
<dbReference type="Proteomes" id="UP000078302">
    <property type="component" value="Unassembled WGS sequence"/>
</dbReference>
<sequence>MNTQNEIGDIIPRGSSEKVISHAKQYAQIHKYVHQVSASGRDLLLMELSEFDKWVENEKVRVSYSEIVNY</sequence>
<protein>
    <submittedName>
        <fullName evidence="1">Uncharacterized protein</fullName>
    </submittedName>
</protein>
<dbReference type="EMBL" id="LVXZ01000038">
    <property type="protein sequence ID" value="OAP92627.1"/>
    <property type="molecule type" value="Genomic_DNA"/>
</dbReference>
<comment type="caution">
    <text evidence="1">The sequence shown here is derived from an EMBL/GenBank/DDBJ whole genome shotgun (WGS) entry which is preliminary data.</text>
</comment>
<dbReference type="AlphaFoldDB" id="A0A179BLL4"/>
<reference evidence="1 2" key="1">
    <citation type="submission" date="2016-04" db="EMBL/GenBank/DDBJ databases">
        <title>Acidithiobacillus ferrooxidans genome sequencing and assembly.</title>
        <authorList>
            <person name="Zhou Z."/>
        </authorList>
    </citation>
    <scope>NUCLEOTIDE SEQUENCE [LARGE SCALE GENOMIC DNA]</scope>
    <source>
        <strain evidence="1 2">BY0502</strain>
    </source>
</reference>
<proteinExistence type="predicted"/>
<name>A0A179BLL4_ACIFR</name>
<gene>
    <name evidence="1" type="ORF">A4H96_03715</name>
</gene>
<evidence type="ECO:0000313" key="2">
    <source>
        <dbReference type="Proteomes" id="UP000078302"/>
    </source>
</evidence>